<proteinExistence type="inferred from homology"/>
<dbReference type="EC" id="5.3.1.23" evidence="6"/>
<comment type="function">
    <text evidence="6">Catalyzes the interconversion of methylthioribose-1-phosphate (MTR-1-P) into methylthioribulose-1-phosphate (MTRu-1-P).</text>
</comment>
<dbReference type="Pfam" id="PF01008">
    <property type="entry name" value="IF-2B"/>
    <property type="match status" value="1"/>
</dbReference>
<gene>
    <name evidence="6 7" type="primary">MRI1</name>
</gene>
<keyword evidence="5 6" id="KW-0539">Nucleus</keyword>
<comment type="pathway">
    <text evidence="6">Amino-acid biosynthesis; L-methionine biosynthesis via salvage pathway; L-methionine from S-methyl-5-thio-alpha-D-ribose 1-phosphate: step 1/6.</text>
</comment>
<dbReference type="InterPro" id="IPR037171">
    <property type="entry name" value="NagB/RpiA_transferase-like"/>
</dbReference>
<evidence type="ECO:0000256" key="2">
    <source>
        <dbReference type="ARBA" id="ARBA00022605"/>
    </source>
</evidence>
<dbReference type="InterPro" id="IPR042529">
    <property type="entry name" value="IF_2B-like_C"/>
</dbReference>
<evidence type="ECO:0000256" key="6">
    <source>
        <dbReference type="HAMAP-Rule" id="MF_03119"/>
    </source>
</evidence>
<protein>
    <recommendedName>
        <fullName evidence="6">Methylthioribose-1-phosphate isomerase</fullName>
        <shortName evidence="6">M1Pi</shortName>
        <shortName evidence="6">MTR-1-P isomerase</shortName>
        <ecNumber evidence="6">5.3.1.23</ecNumber>
    </recommendedName>
    <alternativeName>
        <fullName evidence="6">S-methyl-5-thioribose-1-phosphate isomerase</fullName>
    </alternativeName>
    <alternativeName>
        <fullName evidence="6">Translation initiation factor eIF-2B subunit alpha/beta/delta-like protein</fullName>
    </alternativeName>
</protein>
<evidence type="ECO:0000313" key="8">
    <source>
        <dbReference type="Proteomes" id="UP000472275"/>
    </source>
</evidence>
<dbReference type="SUPFAM" id="SSF100950">
    <property type="entry name" value="NagB/RpiA/CoA transferase-like"/>
    <property type="match status" value="1"/>
</dbReference>
<dbReference type="InterPro" id="IPR027363">
    <property type="entry name" value="M1Pi_N"/>
</dbReference>
<name>A0A663F9V1_AQUCH</name>
<dbReference type="Gene3D" id="1.20.120.420">
    <property type="entry name" value="translation initiation factor eif-2b, domain 1"/>
    <property type="match status" value="1"/>
</dbReference>
<dbReference type="GO" id="GO:0046523">
    <property type="term" value="F:S-methyl-5-thioribose-1-phosphate isomerase activity"/>
    <property type="evidence" value="ECO:0007669"/>
    <property type="project" value="UniProtKB-UniRule"/>
</dbReference>
<dbReference type="FunFam" id="1.20.120.420:FF:000003">
    <property type="entry name" value="Methylthioribose-1-phosphate isomerase"/>
    <property type="match status" value="1"/>
</dbReference>
<keyword evidence="2 6" id="KW-0028">Amino-acid biosynthesis</keyword>
<dbReference type="Ensembl" id="ENSACCT00020021556.1">
    <property type="protein sequence ID" value="ENSACCP00020020651.1"/>
    <property type="gene ID" value="ENSACCG00020014216.1"/>
</dbReference>
<sequence length="369" mass="39295">MSLEAIRYRRGSLSILNQLLLPEQLRYEPVDSVERAWEAIRAMEVRGAPAIALVGCLSLALELEAGAGPAGDAAELEAFVGERLRFLLTARPTAVNLGREAERLRAVVRRRAQSPGVTAQGLRESIIEHIEGLLEKDREDNRSIGAHGARHILQRVPEGGVTLLTHCNTGTLATAGYGTALGVVRALHEQGRLTRVFCTETRPYNQGSRLTAFELLHDRVPATLIADSAAAATMRDHGVQAVVVGADRVASNGDTANKIGTYQLAVAARHHGIPFYVAAPTSSCDPALPGGADIPIEERPGRELTHFQDLCLAPPGIDVWNPAFDVTPHDLITGGIVTEWGVFAPAELRQALAERGGAGAGPSPPKSSV</sequence>
<dbReference type="Gene3D" id="3.40.50.10470">
    <property type="entry name" value="Translation initiation factor eif-2b, domain 2"/>
    <property type="match status" value="1"/>
</dbReference>
<keyword evidence="8" id="KW-1185">Reference proteome</keyword>
<evidence type="ECO:0000256" key="3">
    <source>
        <dbReference type="ARBA" id="ARBA00023167"/>
    </source>
</evidence>
<dbReference type="AlphaFoldDB" id="A0A663F9V1"/>
<dbReference type="GO" id="GO:0005654">
    <property type="term" value="C:nucleoplasm"/>
    <property type="evidence" value="ECO:0007669"/>
    <property type="project" value="Ensembl"/>
</dbReference>
<dbReference type="Proteomes" id="UP000472275">
    <property type="component" value="Unassembled WGS sequence"/>
</dbReference>
<feature type="site" description="Transition state stabilizer" evidence="6">
    <location>
        <position position="167"/>
    </location>
</feature>
<comment type="similarity">
    <text evidence="6">Belongs to the eIF-2B alpha/beta/delta subunits family. MtnA subfamily.</text>
</comment>
<dbReference type="PANTHER" id="PTHR43475:SF1">
    <property type="entry name" value="METHYLTHIORIBOSE-1-PHOSPHATE ISOMERASE"/>
    <property type="match status" value="1"/>
</dbReference>
<evidence type="ECO:0000313" key="7">
    <source>
        <dbReference type="Ensembl" id="ENSACCP00020020651.1"/>
    </source>
</evidence>
<comment type="subcellular location">
    <subcellularLocation>
        <location evidence="6">Cytoplasm</location>
    </subcellularLocation>
    <subcellularLocation>
        <location evidence="6">Nucleus</location>
    </subcellularLocation>
</comment>
<dbReference type="NCBIfam" id="TIGR00524">
    <property type="entry name" value="eIF-2B_rel"/>
    <property type="match status" value="1"/>
</dbReference>
<dbReference type="InterPro" id="IPR005251">
    <property type="entry name" value="IF-M1Pi"/>
</dbReference>
<dbReference type="UniPathway" id="UPA00904">
    <property type="reaction ID" value="UER00874"/>
</dbReference>
<feature type="active site" description="Proton donor" evidence="6">
    <location>
        <position position="247"/>
    </location>
</feature>
<accession>A0A663F9V1</accession>
<dbReference type="CTD" id="84245"/>
<dbReference type="NCBIfam" id="TIGR00512">
    <property type="entry name" value="salvage_mtnA"/>
    <property type="match status" value="1"/>
</dbReference>
<dbReference type="GO" id="GO:0019509">
    <property type="term" value="P:L-methionine salvage from methylthioadenosine"/>
    <property type="evidence" value="ECO:0007669"/>
    <property type="project" value="UniProtKB-UniRule"/>
</dbReference>
<dbReference type="InParanoid" id="A0A663F9V1"/>
<dbReference type="RefSeq" id="XP_029862239.1">
    <property type="nucleotide sequence ID" value="XM_030006379.2"/>
</dbReference>
<dbReference type="GO" id="GO:0042802">
    <property type="term" value="F:identical protein binding"/>
    <property type="evidence" value="ECO:0007669"/>
    <property type="project" value="Ensembl"/>
</dbReference>
<dbReference type="GeneID" id="115337977"/>
<dbReference type="GO" id="GO:0001650">
    <property type="term" value="C:fibrillar center"/>
    <property type="evidence" value="ECO:0007669"/>
    <property type="project" value="Ensembl"/>
</dbReference>
<keyword evidence="4 6" id="KW-0413">Isomerase</keyword>
<dbReference type="FunFam" id="3.40.50.10470:FF:000003">
    <property type="entry name" value="Methylthioribose-1-phosphate isomerase"/>
    <property type="match status" value="1"/>
</dbReference>
<dbReference type="InterPro" id="IPR011559">
    <property type="entry name" value="Initiation_fac_2B_a/b/d"/>
</dbReference>
<evidence type="ECO:0000256" key="4">
    <source>
        <dbReference type="ARBA" id="ARBA00023235"/>
    </source>
</evidence>
<keyword evidence="1 6" id="KW-0963">Cytoplasm</keyword>
<reference evidence="7" key="2">
    <citation type="submission" date="2025-09" db="UniProtKB">
        <authorList>
            <consortium name="Ensembl"/>
        </authorList>
    </citation>
    <scope>IDENTIFICATION</scope>
</reference>
<dbReference type="HAMAP" id="MF_01678">
    <property type="entry name" value="Salvage_MtnA"/>
    <property type="match status" value="1"/>
</dbReference>
<reference evidence="7" key="1">
    <citation type="submission" date="2025-08" db="UniProtKB">
        <authorList>
            <consortium name="Ensembl"/>
        </authorList>
    </citation>
    <scope>IDENTIFICATION</scope>
</reference>
<organism evidence="7 8">
    <name type="scientific">Aquila chrysaetos chrysaetos</name>
    <dbReference type="NCBI Taxonomy" id="223781"/>
    <lineage>
        <taxon>Eukaryota</taxon>
        <taxon>Metazoa</taxon>
        <taxon>Chordata</taxon>
        <taxon>Craniata</taxon>
        <taxon>Vertebrata</taxon>
        <taxon>Euteleostomi</taxon>
        <taxon>Archelosauria</taxon>
        <taxon>Archosauria</taxon>
        <taxon>Dinosauria</taxon>
        <taxon>Saurischia</taxon>
        <taxon>Theropoda</taxon>
        <taxon>Coelurosauria</taxon>
        <taxon>Aves</taxon>
        <taxon>Neognathae</taxon>
        <taxon>Neoaves</taxon>
        <taxon>Telluraves</taxon>
        <taxon>Accipitrimorphae</taxon>
        <taxon>Accipitriformes</taxon>
        <taxon>Accipitridae</taxon>
        <taxon>Accipitrinae</taxon>
        <taxon>Aquila</taxon>
    </lineage>
</organism>
<dbReference type="PANTHER" id="PTHR43475">
    <property type="entry name" value="METHYLTHIORIBOSE-1-PHOSPHATE ISOMERASE"/>
    <property type="match status" value="1"/>
</dbReference>
<evidence type="ECO:0000256" key="1">
    <source>
        <dbReference type="ARBA" id="ARBA00022490"/>
    </source>
</evidence>
<dbReference type="OrthoDB" id="2461at2759"/>
<dbReference type="InterPro" id="IPR000649">
    <property type="entry name" value="IF-2B-related"/>
</dbReference>
<dbReference type="KEGG" id="achc:115337977"/>
<comment type="catalytic activity">
    <reaction evidence="6">
        <text>5-(methylsulfanyl)-alpha-D-ribose 1-phosphate = 5-(methylsulfanyl)-D-ribulose 1-phosphate</text>
        <dbReference type="Rhea" id="RHEA:19989"/>
        <dbReference type="ChEBI" id="CHEBI:58533"/>
        <dbReference type="ChEBI" id="CHEBI:58548"/>
        <dbReference type="EC" id="5.3.1.23"/>
    </reaction>
</comment>
<evidence type="ECO:0000256" key="5">
    <source>
        <dbReference type="ARBA" id="ARBA00023242"/>
    </source>
</evidence>
<dbReference type="NCBIfam" id="NF004326">
    <property type="entry name" value="PRK05720.1"/>
    <property type="match status" value="1"/>
</dbReference>
<keyword evidence="3 6" id="KW-0486">Methionine biosynthesis</keyword>
<dbReference type="GeneTree" id="ENSGT00390000013732"/>
<dbReference type="GO" id="GO:0005829">
    <property type="term" value="C:cytosol"/>
    <property type="evidence" value="ECO:0007669"/>
    <property type="project" value="Ensembl"/>
</dbReference>